<name>A0A3N0G643_9GAMM</name>
<evidence type="ECO:0000313" key="2">
    <source>
        <dbReference type="Proteomes" id="UP000276061"/>
    </source>
</evidence>
<sequence length="111" mass="12394">MLKKSPAYRSKNLCDSARGRACTLQIPGICNCNRETTVLCHLPSSTHGMAYKSDDFFAVFGCSSCHDVIDGRVPYDWRPGEKEETYLAALHATWCIWFDENLLAAKGGRFA</sequence>
<reference evidence="1 2" key="1">
    <citation type="submission" date="2018-11" db="EMBL/GenBank/DDBJ databases">
        <title>Characterization of surface water Dickeya isolates.</title>
        <authorList>
            <person name="Van Gijsegem F."/>
            <person name="Pedron J."/>
        </authorList>
    </citation>
    <scope>NUCLEOTIDE SEQUENCE [LARGE SCALE GENOMIC DNA]</scope>
    <source>
        <strain evidence="1 2">FVG1-MFV-O17</strain>
    </source>
</reference>
<accession>A0A3N0G643</accession>
<protein>
    <submittedName>
        <fullName evidence="1">DUF1364 domain-containing protein</fullName>
    </submittedName>
</protein>
<dbReference type="RefSeq" id="WP_123252207.1">
    <property type="nucleotide sequence ID" value="NZ_RJLR01000011.1"/>
</dbReference>
<comment type="caution">
    <text evidence="1">The sequence shown here is derived from an EMBL/GenBank/DDBJ whole genome shotgun (WGS) entry which is preliminary data.</text>
</comment>
<gene>
    <name evidence="1" type="ORF">EF878_05520</name>
</gene>
<proteinExistence type="predicted"/>
<dbReference type="Gene3D" id="3.30.50.20">
    <property type="entry name" value="prophage-derive protein ybcO"/>
    <property type="match status" value="1"/>
</dbReference>
<dbReference type="InterPro" id="IPR010774">
    <property type="entry name" value="YbcO"/>
</dbReference>
<dbReference type="AlphaFoldDB" id="A0A3N0G643"/>
<dbReference type="Proteomes" id="UP000276061">
    <property type="component" value="Unassembled WGS sequence"/>
</dbReference>
<dbReference type="OrthoDB" id="7068425at2"/>
<evidence type="ECO:0000313" key="1">
    <source>
        <dbReference type="EMBL" id="RNM07955.1"/>
    </source>
</evidence>
<dbReference type="EMBL" id="RJLR01000011">
    <property type="protein sequence ID" value="RNM07955.1"/>
    <property type="molecule type" value="Genomic_DNA"/>
</dbReference>
<dbReference type="Pfam" id="PF07102">
    <property type="entry name" value="YbcO"/>
    <property type="match status" value="1"/>
</dbReference>
<organism evidence="1 2">
    <name type="scientific">Dickeya undicola</name>
    <dbReference type="NCBI Taxonomy" id="1577887"/>
    <lineage>
        <taxon>Bacteria</taxon>
        <taxon>Pseudomonadati</taxon>
        <taxon>Pseudomonadota</taxon>
        <taxon>Gammaproteobacteria</taxon>
        <taxon>Enterobacterales</taxon>
        <taxon>Pectobacteriaceae</taxon>
        <taxon>Dickeya</taxon>
    </lineage>
</organism>